<evidence type="ECO:0000256" key="11">
    <source>
        <dbReference type="PIRNR" id="PIRNR000208"/>
    </source>
</evidence>
<dbReference type="GO" id="GO:0050660">
    <property type="term" value="F:flavin adenine dinucleotide binding"/>
    <property type="evidence" value="ECO:0007669"/>
    <property type="project" value="UniProtKB-UniRule"/>
</dbReference>
<evidence type="ECO:0000256" key="8">
    <source>
        <dbReference type="ARBA" id="ARBA00023002"/>
    </source>
</evidence>
<dbReference type="InterPro" id="IPR003097">
    <property type="entry name" value="CysJ-like_FAD-binding"/>
</dbReference>
<feature type="binding site" evidence="10">
    <location>
        <position position="472"/>
    </location>
    <ligand>
        <name>FAD</name>
        <dbReference type="ChEBI" id="CHEBI:57692"/>
    </ligand>
</feature>
<dbReference type="Gene3D" id="3.40.50.360">
    <property type="match status" value="1"/>
</dbReference>
<evidence type="ECO:0000313" key="14">
    <source>
        <dbReference type="EMBL" id="SVE92881.1"/>
    </source>
</evidence>
<dbReference type="InterPro" id="IPR017938">
    <property type="entry name" value="Riboflavin_synthase-like_b-brl"/>
</dbReference>
<dbReference type="InterPro" id="IPR008254">
    <property type="entry name" value="Flavodoxin/NO_synth"/>
</dbReference>
<protein>
    <recommendedName>
        <fullName evidence="10 11">NADPH--cytochrome P450 reductase</fullName>
        <shortName evidence="10">CPR</shortName>
        <shortName evidence="10">P450R</shortName>
        <ecNumber evidence="10 11">1.6.2.4</ecNumber>
    </recommendedName>
</protein>
<comment type="cofactor">
    <cofactor evidence="10">
        <name>FAD</name>
        <dbReference type="ChEBI" id="CHEBI:57692"/>
    </cofactor>
    <text evidence="10">Binds 1 FAD per monomer.</text>
</comment>
<dbReference type="InterPro" id="IPR039261">
    <property type="entry name" value="FNR_nucleotide-bd"/>
</dbReference>
<feature type="transmembrane region" description="Helical" evidence="10">
    <location>
        <begin position="12"/>
        <end position="33"/>
    </location>
</feature>
<evidence type="ECO:0000256" key="5">
    <source>
        <dbReference type="ARBA" id="ARBA00022827"/>
    </source>
</evidence>
<comment type="subcellular location">
    <subcellularLocation>
        <location evidence="10">Endoplasmic reticulum membrane</location>
        <topology evidence="10">Single-pass membrane protein</topology>
        <orientation evidence="10">Cytoplasmic side</orientation>
    </subcellularLocation>
</comment>
<dbReference type="EC" id="1.6.2.4" evidence="10 11"/>
<feature type="binding site" evidence="10">
    <location>
        <begin position="482"/>
        <end position="485"/>
    </location>
    <ligand>
        <name>FAD</name>
        <dbReference type="ChEBI" id="CHEBI:57692"/>
    </ligand>
</feature>
<dbReference type="HAMAP" id="MF_03212">
    <property type="entry name" value="NCPR"/>
    <property type="match status" value="1"/>
</dbReference>
<dbReference type="InterPro" id="IPR017927">
    <property type="entry name" value="FAD-bd_FR_type"/>
</dbReference>
<evidence type="ECO:0000256" key="4">
    <source>
        <dbReference type="ARBA" id="ARBA00022824"/>
    </source>
</evidence>
<dbReference type="Gene3D" id="3.40.50.80">
    <property type="entry name" value="Nucleotide-binding domain of ferredoxin-NADP reductase (FNR) module"/>
    <property type="match status" value="1"/>
</dbReference>
<comment type="function">
    <text evidence="10">This enzyme is required for electron transfer from NADP to cytochrome P450 in microsomes. It can also provide electron transfer to heme oxygenase and cytochrome B5.</text>
</comment>
<comment type="similarity">
    <text evidence="10 11">In the C-terminal section; belongs to the flavoprotein pyridine nucleotide cytochrome reductase family.</text>
</comment>
<dbReference type="GO" id="GO:0050661">
    <property type="term" value="F:NADP binding"/>
    <property type="evidence" value="ECO:0007669"/>
    <property type="project" value="UniProtKB-UniRule"/>
</dbReference>
<dbReference type="PRINTS" id="PR00369">
    <property type="entry name" value="FLAVODOXIN"/>
</dbReference>
<feature type="binding site" evidence="10">
    <location>
        <position position="292"/>
    </location>
    <ligand>
        <name>NADP(+)</name>
        <dbReference type="ChEBI" id="CHEBI:58349"/>
    </ligand>
</feature>
<keyword evidence="6 10" id="KW-0521">NADP</keyword>
<dbReference type="Pfam" id="PF00258">
    <property type="entry name" value="Flavodoxin_1"/>
    <property type="match status" value="1"/>
</dbReference>
<evidence type="ECO:0000256" key="9">
    <source>
        <dbReference type="ARBA" id="ARBA00023136"/>
    </source>
</evidence>
<dbReference type="Pfam" id="PF00667">
    <property type="entry name" value="FAD_binding_1"/>
    <property type="match status" value="1"/>
</dbReference>
<keyword evidence="5 10" id="KW-0274">FAD</keyword>
<feature type="binding site" evidence="10">
    <location>
        <position position="670"/>
    </location>
    <ligand>
        <name>FAD</name>
        <dbReference type="ChEBI" id="CHEBI:57692"/>
    </ligand>
</feature>
<comment type="catalytic activity">
    <reaction evidence="10 11">
        <text>2 oxidized [cytochrome P450] + NADPH = 2 reduced [cytochrome P450] + NADP(+) + H(+)</text>
        <dbReference type="Rhea" id="RHEA:24040"/>
        <dbReference type="Rhea" id="RHEA-COMP:14627"/>
        <dbReference type="Rhea" id="RHEA-COMP:14628"/>
        <dbReference type="ChEBI" id="CHEBI:15378"/>
        <dbReference type="ChEBI" id="CHEBI:55376"/>
        <dbReference type="ChEBI" id="CHEBI:57783"/>
        <dbReference type="ChEBI" id="CHEBI:58349"/>
        <dbReference type="ChEBI" id="CHEBI:60344"/>
        <dbReference type="EC" id="1.6.2.4"/>
    </reaction>
</comment>
<feature type="domain" description="Flavodoxin-like" evidence="12">
    <location>
        <begin position="75"/>
        <end position="219"/>
    </location>
</feature>
<reference evidence="14" key="1">
    <citation type="submission" date="2018-08" db="EMBL/GenBank/DDBJ databases">
        <authorList>
            <person name="Cornetti L."/>
        </authorList>
    </citation>
    <scope>NUCLEOTIDE SEQUENCE</scope>
    <source>
        <strain evidence="14">DE-FRO-2-1</strain>
    </source>
</reference>
<dbReference type="SUPFAM" id="SSF63380">
    <property type="entry name" value="Riboflavin synthase domain-like"/>
    <property type="match status" value="1"/>
</dbReference>
<feature type="binding site" evidence="10">
    <location>
        <position position="632"/>
    </location>
    <ligand>
        <name>NADP(+)</name>
        <dbReference type="ChEBI" id="CHEBI:58349"/>
    </ligand>
</feature>
<evidence type="ECO:0000256" key="2">
    <source>
        <dbReference type="ARBA" id="ARBA00022643"/>
    </source>
</evidence>
<dbReference type="InterPro" id="IPR001433">
    <property type="entry name" value="OxRdtase_FAD/NAD-bd"/>
</dbReference>
<keyword evidence="4 10" id="KW-0256">Endoplasmic reticulum</keyword>
<dbReference type="GO" id="GO:0005829">
    <property type="term" value="C:cytosol"/>
    <property type="evidence" value="ECO:0007669"/>
    <property type="project" value="TreeGrafter"/>
</dbReference>
<dbReference type="PIRSF" id="PIRSF000208">
    <property type="entry name" value="P450R"/>
    <property type="match status" value="1"/>
</dbReference>
<feature type="binding site" evidence="10">
    <location>
        <begin position="133"/>
        <end position="136"/>
    </location>
    <ligand>
        <name>FMN</name>
        <dbReference type="ChEBI" id="CHEBI:58210"/>
    </ligand>
</feature>
<dbReference type="InterPro" id="IPR023173">
    <property type="entry name" value="NADPH_Cyt_P450_Rdtase_alpha"/>
</dbReference>
<keyword evidence="1 10" id="KW-0285">Flavoprotein</keyword>
<dbReference type="Gene3D" id="1.20.990.10">
    <property type="entry name" value="NADPH-cytochrome p450 Reductase, Chain A, domain 3"/>
    <property type="match status" value="1"/>
</dbReference>
<evidence type="ECO:0000259" key="13">
    <source>
        <dbReference type="PROSITE" id="PS51384"/>
    </source>
</evidence>
<dbReference type="GO" id="GO:0010181">
    <property type="term" value="F:FMN binding"/>
    <property type="evidence" value="ECO:0007669"/>
    <property type="project" value="UniProtKB-UniRule"/>
</dbReference>
<comment type="cofactor">
    <cofactor evidence="10">
        <name>FMN</name>
        <dbReference type="ChEBI" id="CHEBI:58210"/>
    </cofactor>
    <text evidence="10">Binds 1 FMN per monomer.</text>
</comment>
<evidence type="ECO:0000256" key="3">
    <source>
        <dbReference type="ARBA" id="ARBA00022692"/>
    </source>
</evidence>
<dbReference type="GO" id="GO:0009725">
    <property type="term" value="P:response to hormone"/>
    <property type="evidence" value="ECO:0007669"/>
    <property type="project" value="TreeGrafter"/>
</dbReference>
<dbReference type="PROSITE" id="PS51384">
    <property type="entry name" value="FAD_FR"/>
    <property type="match status" value="1"/>
</dbReference>
<dbReference type="FunFam" id="1.20.990.10:FF:000001">
    <property type="entry name" value="NADPH--cytochrome P450 reductase"/>
    <property type="match status" value="1"/>
</dbReference>
<organism evidence="14">
    <name type="scientific">Moina brachiata</name>
    <dbReference type="NCBI Taxonomy" id="675436"/>
    <lineage>
        <taxon>Eukaryota</taxon>
        <taxon>Metazoa</taxon>
        <taxon>Ecdysozoa</taxon>
        <taxon>Arthropoda</taxon>
        <taxon>Crustacea</taxon>
        <taxon>Branchiopoda</taxon>
        <taxon>Diplostraca</taxon>
        <taxon>Cladocera</taxon>
        <taxon>Anomopoda</taxon>
        <taxon>Moinidae</taxon>
        <taxon>Moina</taxon>
    </lineage>
</organism>
<keyword evidence="3 10" id="KW-0812">Transmembrane</keyword>
<evidence type="ECO:0000259" key="12">
    <source>
        <dbReference type="PROSITE" id="PS50902"/>
    </source>
</evidence>
<feature type="binding site" evidence="10">
    <location>
        <position position="528"/>
    </location>
    <ligand>
        <name>NADP(+)</name>
        <dbReference type="ChEBI" id="CHEBI:58349"/>
    </ligand>
</feature>
<gene>
    <name evidence="14" type="primary">EOG090X027R</name>
</gene>
<dbReference type="InterPro" id="IPR023208">
    <property type="entry name" value="P450R"/>
</dbReference>
<feature type="binding site" evidence="10">
    <location>
        <begin position="81"/>
        <end position="86"/>
    </location>
    <ligand>
        <name>FMN</name>
        <dbReference type="ChEBI" id="CHEBI:58210"/>
    </ligand>
</feature>
<dbReference type="GO" id="GO:0003958">
    <property type="term" value="F:NADPH-hemoprotein reductase activity"/>
    <property type="evidence" value="ECO:0007669"/>
    <property type="project" value="UniProtKB-UniRule"/>
</dbReference>
<dbReference type="PRINTS" id="PR00371">
    <property type="entry name" value="FPNCR"/>
</dbReference>
<dbReference type="SUPFAM" id="SSF52218">
    <property type="entry name" value="Flavoproteins"/>
    <property type="match status" value="1"/>
</dbReference>
<keyword evidence="9 10" id="KW-0472">Membrane</keyword>
<sequence length="671" mass="75264">MEEAAQAASAPLFGVLDVVLLAGMAGFGLYWLWFRGGSKPQPPPSRGYTMAPTITAARASDTSYISKMKASGRNIVVFYGSQTGTAEEFAGRLAKEAARYGMKALVADPEECEAEELSKLSEISNSLAVFCMATYGEGDPTDNAQAFYEWLQAGDADLIGVNYAVFGLGNKTYEHFNAMGKYVDKRLEELGGTRVVESGVGDDDGNMEEDFLTWKDKFWPAVLDFFGLELNLQDVSMRQYRLVLPEVTPEKLFSGEIARLRAYQTQRPPFDAKNPYLAPVNAWRELHKGGDRSCMHIELDIGSSKLRYDAGDHVAVYPVNDPALVNRFGELLSVDLDTPISLVNIDEDSSKKHPFPCPCTYRTALSYYLDVTSNPRTHVLKELAEYTTDPEEKGKLLKMSASNPEGKELYQQWVLQDNRTLLHILEDLPSCKPPLDLVCELLTRLQARYYSISSSSKVHPENVHITAVLVKYTTPTGRVNKGVATTWLAAKKPLDEQPPAQVPIFIRKSQFRLPARPQTPIVMIGPGTGVAPFRGFIQERNKMKQEGKPVGDTILYFGCRHRSEDFLYEDELKQYVDDGLLTLHTAFSREVPDKKVYVTHLLREHGENLWRILSQENGHIYVCGDARNMARDVHDIIVETCKQYGNMSTSEAQAFVKKLETQRRYSADVWS</sequence>
<dbReference type="FunFam" id="3.40.50.360:FF:000036">
    <property type="entry name" value="NADPH--cytochrome P450 reductase"/>
    <property type="match status" value="1"/>
</dbReference>
<feature type="domain" description="FAD-binding FR-type" evidence="13">
    <location>
        <begin position="273"/>
        <end position="514"/>
    </location>
</feature>
<evidence type="ECO:0000256" key="6">
    <source>
        <dbReference type="ARBA" id="ARBA00022857"/>
    </source>
</evidence>
<dbReference type="Pfam" id="PF00175">
    <property type="entry name" value="NAD_binding_1"/>
    <property type="match status" value="1"/>
</dbReference>
<dbReference type="CDD" id="cd06204">
    <property type="entry name" value="CYPOR"/>
    <property type="match status" value="1"/>
</dbReference>
<evidence type="ECO:0000256" key="1">
    <source>
        <dbReference type="ARBA" id="ARBA00022630"/>
    </source>
</evidence>
<dbReference type="PROSITE" id="PS50902">
    <property type="entry name" value="FLAVODOXIN_LIKE"/>
    <property type="match status" value="1"/>
</dbReference>
<comment type="caution">
    <text evidence="10">Lacks conserved residue(s) required for the propagation of feature annotation.</text>
</comment>
<name>A0A4Y7NI32_9CRUS</name>
<dbReference type="PANTHER" id="PTHR19384">
    <property type="entry name" value="NITRIC OXIDE SYNTHASE-RELATED"/>
    <property type="match status" value="1"/>
</dbReference>
<feature type="binding site" evidence="10">
    <location>
        <begin position="595"/>
        <end position="599"/>
    </location>
    <ligand>
        <name>NADP(+)</name>
        <dbReference type="ChEBI" id="CHEBI:58349"/>
    </ligand>
</feature>
<feature type="binding site" evidence="10">
    <location>
        <begin position="588"/>
        <end position="589"/>
    </location>
    <ligand>
        <name>NADP(+)</name>
        <dbReference type="ChEBI" id="CHEBI:58349"/>
    </ligand>
</feature>
<dbReference type="InterPro" id="IPR001094">
    <property type="entry name" value="Flavdoxin-like"/>
</dbReference>
<dbReference type="SUPFAM" id="SSF52343">
    <property type="entry name" value="Ferredoxin reductase-like, C-terminal NADP-linked domain"/>
    <property type="match status" value="1"/>
</dbReference>
<dbReference type="Gene3D" id="2.40.30.10">
    <property type="entry name" value="Translation factors"/>
    <property type="match status" value="1"/>
</dbReference>
<proteinExistence type="evidence at transcript level"/>
<evidence type="ECO:0000256" key="10">
    <source>
        <dbReference type="HAMAP-Rule" id="MF_03212"/>
    </source>
</evidence>
<dbReference type="EMBL" id="LR023262">
    <property type="protein sequence ID" value="SVE92881.1"/>
    <property type="molecule type" value="mRNA"/>
</dbReference>
<keyword evidence="7 10" id="KW-1133">Transmembrane helix</keyword>
<accession>A0A4Y7NI32</accession>
<feature type="binding site" evidence="10">
    <location>
        <begin position="466"/>
        <end position="468"/>
    </location>
    <ligand>
        <name>FAD</name>
        <dbReference type="ChEBI" id="CHEBI:57692"/>
    </ligand>
</feature>
<dbReference type="AlphaFoldDB" id="A0A4Y7NI32"/>
<keyword evidence="2 10" id="KW-0288">FMN</keyword>
<feature type="binding site" evidence="10">
    <location>
        <begin position="168"/>
        <end position="177"/>
    </location>
    <ligand>
        <name>FMN</name>
        <dbReference type="ChEBI" id="CHEBI:58210"/>
    </ligand>
</feature>
<dbReference type="FunFam" id="3.40.50.80:FF:000001">
    <property type="entry name" value="NADPH--cytochrome P450 reductase 1"/>
    <property type="match status" value="1"/>
</dbReference>
<comment type="similarity">
    <text evidence="10">Belongs to the NADPH--cytochrome P450 reductase family.</text>
</comment>
<dbReference type="GO" id="GO:0005789">
    <property type="term" value="C:endoplasmic reticulum membrane"/>
    <property type="evidence" value="ECO:0007669"/>
    <property type="project" value="UniProtKB-SubCell"/>
</dbReference>
<feature type="binding site" evidence="10">
    <location>
        <position position="203"/>
    </location>
    <ligand>
        <name>FMN</name>
        <dbReference type="ChEBI" id="CHEBI:58210"/>
    </ligand>
</feature>
<feature type="binding site" evidence="10">
    <location>
        <begin position="448"/>
        <end position="451"/>
    </location>
    <ligand>
        <name>FAD</name>
        <dbReference type="ChEBI" id="CHEBI:57692"/>
    </ligand>
</feature>
<dbReference type="PANTHER" id="PTHR19384:SF17">
    <property type="entry name" value="NADPH--CYTOCHROME P450 REDUCTASE"/>
    <property type="match status" value="1"/>
</dbReference>
<dbReference type="InterPro" id="IPR001709">
    <property type="entry name" value="Flavoprot_Pyr_Nucl_cyt_Rdtase"/>
</dbReference>
<dbReference type="InterPro" id="IPR029039">
    <property type="entry name" value="Flavoprotein-like_sf"/>
</dbReference>
<keyword evidence="8 10" id="KW-0560">Oxidoreductase</keyword>
<comment type="similarity">
    <text evidence="10">In the N-terminal section; belongs to the flavodoxin family.</text>
</comment>
<evidence type="ECO:0000256" key="7">
    <source>
        <dbReference type="ARBA" id="ARBA00022989"/>
    </source>
</evidence>